<evidence type="ECO:0000313" key="1">
    <source>
        <dbReference type="EMBL" id="GMS82667.1"/>
    </source>
</evidence>
<dbReference type="EMBL" id="BTSX01000002">
    <property type="protein sequence ID" value="GMS82667.1"/>
    <property type="molecule type" value="Genomic_DNA"/>
</dbReference>
<dbReference type="AlphaFoldDB" id="A0AAV5SJ68"/>
<accession>A0AAV5SJ68</accession>
<keyword evidence="2" id="KW-1185">Reference proteome</keyword>
<feature type="non-terminal residue" evidence="1">
    <location>
        <position position="1"/>
    </location>
</feature>
<sequence>RVWYLWSSRQPRCDAVCNTENTLGLIMDWTAVGVAVRSETERAPMEQLFANLQRAGLFNESAEILIVVDAADHSGSAGSALNALLVV</sequence>
<protein>
    <submittedName>
        <fullName evidence="1">Uncharacterized protein</fullName>
    </submittedName>
</protein>
<reference evidence="1" key="1">
    <citation type="submission" date="2023-10" db="EMBL/GenBank/DDBJ databases">
        <title>Genome assembly of Pristionchus species.</title>
        <authorList>
            <person name="Yoshida K."/>
            <person name="Sommer R.J."/>
        </authorList>
    </citation>
    <scope>NUCLEOTIDE SEQUENCE</scope>
    <source>
        <strain evidence="1">RS0144</strain>
    </source>
</reference>
<gene>
    <name evidence="1" type="ORF">PENTCL1PPCAC_4842</name>
</gene>
<proteinExistence type="predicted"/>
<dbReference type="Proteomes" id="UP001432027">
    <property type="component" value="Unassembled WGS sequence"/>
</dbReference>
<name>A0AAV5SJ68_9BILA</name>
<organism evidence="1 2">
    <name type="scientific">Pristionchus entomophagus</name>
    <dbReference type="NCBI Taxonomy" id="358040"/>
    <lineage>
        <taxon>Eukaryota</taxon>
        <taxon>Metazoa</taxon>
        <taxon>Ecdysozoa</taxon>
        <taxon>Nematoda</taxon>
        <taxon>Chromadorea</taxon>
        <taxon>Rhabditida</taxon>
        <taxon>Rhabditina</taxon>
        <taxon>Diplogasteromorpha</taxon>
        <taxon>Diplogasteroidea</taxon>
        <taxon>Neodiplogasteridae</taxon>
        <taxon>Pristionchus</taxon>
    </lineage>
</organism>
<comment type="caution">
    <text evidence="1">The sequence shown here is derived from an EMBL/GenBank/DDBJ whole genome shotgun (WGS) entry which is preliminary data.</text>
</comment>
<feature type="non-terminal residue" evidence="1">
    <location>
        <position position="87"/>
    </location>
</feature>
<evidence type="ECO:0000313" key="2">
    <source>
        <dbReference type="Proteomes" id="UP001432027"/>
    </source>
</evidence>